<organism evidence="1 2">
    <name type="scientific">Cetraspora pellucida</name>
    <dbReference type="NCBI Taxonomy" id="1433469"/>
    <lineage>
        <taxon>Eukaryota</taxon>
        <taxon>Fungi</taxon>
        <taxon>Fungi incertae sedis</taxon>
        <taxon>Mucoromycota</taxon>
        <taxon>Glomeromycotina</taxon>
        <taxon>Glomeromycetes</taxon>
        <taxon>Diversisporales</taxon>
        <taxon>Gigasporaceae</taxon>
        <taxon>Cetraspora</taxon>
    </lineage>
</organism>
<dbReference type="EMBL" id="CAJVPW010007529">
    <property type="protein sequence ID" value="CAG8582078.1"/>
    <property type="molecule type" value="Genomic_DNA"/>
</dbReference>
<evidence type="ECO:0000313" key="1">
    <source>
        <dbReference type="EMBL" id="CAG8582078.1"/>
    </source>
</evidence>
<dbReference type="Proteomes" id="UP000789366">
    <property type="component" value="Unassembled WGS sequence"/>
</dbReference>
<protein>
    <submittedName>
        <fullName evidence="1">6250_t:CDS:1</fullName>
    </submittedName>
</protein>
<gene>
    <name evidence="1" type="ORF">SPELUC_LOCUS6407</name>
</gene>
<evidence type="ECO:0000313" key="2">
    <source>
        <dbReference type="Proteomes" id="UP000789366"/>
    </source>
</evidence>
<name>A0ACA9MBL8_9GLOM</name>
<accession>A0ACA9MBL8</accession>
<comment type="caution">
    <text evidence="1">The sequence shown here is derived from an EMBL/GenBank/DDBJ whole genome shotgun (WGS) entry which is preliminary data.</text>
</comment>
<keyword evidence="2" id="KW-1185">Reference proteome</keyword>
<proteinExistence type="predicted"/>
<reference evidence="1" key="1">
    <citation type="submission" date="2021-06" db="EMBL/GenBank/DDBJ databases">
        <authorList>
            <person name="Kallberg Y."/>
            <person name="Tangrot J."/>
            <person name="Rosling A."/>
        </authorList>
    </citation>
    <scope>NUCLEOTIDE SEQUENCE</scope>
    <source>
        <strain evidence="1">28 12/20/2015</strain>
    </source>
</reference>
<sequence>MVANLQSNYEEFQQITKSDNSLITRIFQLHHSRIDEVTDYLAQAKISPMHNPFNWWKNNQERFSIIIKLARKYFSIPATSTPSECLFSDARNIMSSKHTNLKSQVFEQLIFLKRNYNLVNDIFPK</sequence>